<dbReference type="InterPro" id="IPR050809">
    <property type="entry name" value="UgpAE/MalFG_permease"/>
</dbReference>
<evidence type="ECO:0000256" key="1">
    <source>
        <dbReference type="ARBA" id="ARBA00004651"/>
    </source>
</evidence>
<dbReference type="PANTHER" id="PTHR43227">
    <property type="entry name" value="BLL4140 PROTEIN"/>
    <property type="match status" value="1"/>
</dbReference>
<dbReference type="InterPro" id="IPR035906">
    <property type="entry name" value="MetI-like_sf"/>
</dbReference>
<evidence type="ECO:0000256" key="3">
    <source>
        <dbReference type="ARBA" id="ARBA00022475"/>
    </source>
</evidence>
<keyword evidence="5 7" id="KW-1133">Transmembrane helix</keyword>
<dbReference type="PROSITE" id="PS50928">
    <property type="entry name" value="ABC_TM1"/>
    <property type="match status" value="1"/>
</dbReference>
<evidence type="ECO:0000256" key="6">
    <source>
        <dbReference type="ARBA" id="ARBA00023136"/>
    </source>
</evidence>
<dbReference type="GO" id="GO:0055085">
    <property type="term" value="P:transmembrane transport"/>
    <property type="evidence" value="ECO:0007669"/>
    <property type="project" value="InterPro"/>
</dbReference>
<dbReference type="RefSeq" id="WP_185128910.1">
    <property type="nucleotide sequence ID" value="NZ_JACJVO010000010.1"/>
</dbReference>
<comment type="similarity">
    <text evidence="7">Belongs to the binding-protein-dependent transport system permease family.</text>
</comment>
<evidence type="ECO:0000313" key="9">
    <source>
        <dbReference type="EMBL" id="MBB6731235.1"/>
    </source>
</evidence>
<feature type="domain" description="ABC transmembrane type-1" evidence="8">
    <location>
        <begin position="74"/>
        <end position="289"/>
    </location>
</feature>
<dbReference type="Proteomes" id="UP000564644">
    <property type="component" value="Unassembled WGS sequence"/>
</dbReference>
<dbReference type="PANTHER" id="PTHR43227:SF11">
    <property type="entry name" value="BLL4140 PROTEIN"/>
    <property type="match status" value="1"/>
</dbReference>
<organism evidence="9 10">
    <name type="scientific">Cohnella zeiphila</name>
    <dbReference type="NCBI Taxonomy" id="2761120"/>
    <lineage>
        <taxon>Bacteria</taxon>
        <taxon>Bacillati</taxon>
        <taxon>Bacillota</taxon>
        <taxon>Bacilli</taxon>
        <taxon>Bacillales</taxon>
        <taxon>Paenibacillaceae</taxon>
        <taxon>Cohnella</taxon>
    </lineage>
</organism>
<evidence type="ECO:0000256" key="4">
    <source>
        <dbReference type="ARBA" id="ARBA00022692"/>
    </source>
</evidence>
<feature type="transmembrane region" description="Helical" evidence="7">
    <location>
        <begin position="12"/>
        <end position="32"/>
    </location>
</feature>
<feature type="transmembrane region" description="Helical" evidence="7">
    <location>
        <begin position="73"/>
        <end position="99"/>
    </location>
</feature>
<keyword evidence="10" id="KW-1185">Reference proteome</keyword>
<dbReference type="Gene3D" id="1.10.3720.10">
    <property type="entry name" value="MetI-like"/>
    <property type="match status" value="1"/>
</dbReference>
<evidence type="ECO:0000256" key="5">
    <source>
        <dbReference type="ARBA" id="ARBA00022989"/>
    </source>
</evidence>
<dbReference type="AlphaFoldDB" id="A0A7X0SM60"/>
<feature type="transmembrane region" description="Helical" evidence="7">
    <location>
        <begin position="161"/>
        <end position="187"/>
    </location>
</feature>
<name>A0A7X0SM60_9BACL</name>
<reference evidence="9 10" key="1">
    <citation type="submission" date="2020-08" db="EMBL/GenBank/DDBJ databases">
        <title>Cohnella phylogeny.</title>
        <authorList>
            <person name="Dunlap C."/>
        </authorList>
    </citation>
    <scope>NUCLEOTIDE SEQUENCE [LARGE SCALE GENOMIC DNA]</scope>
    <source>
        <strain evidence="9 10">CBP 2801</strain>
    </source>
</reference>
<gene>
    <name evidence="9" type="ORF">H7C18_09980</name>
</gene>
<evidence type="ECO:0000256" key="2">
    <source>
        <dbReference type="ARBA" id="ARBA00022448"/>
    </source>
</evidence>
<dbReference type="Pfam" id="PF00528">
    <property type="entry name" value="BPD_transp_1"/>
    <property type="match status" value="1"/>
</dbReference>
<feature type="transmembrane region" description="Helical" evidence="7">
    <location>
        <begin position="120"/>
        <end position="141"/>
    </location>
</feature>
<feature type="transmembrane region" description="Helical" evidence="7">
    <location>
        <begin position="268"/>
        <end position="289"/>
    </location>
</feature>
<comment type="subcellular location">
    <subcellularLocation>
        <location evidence="1 7">Cell membrane</location>
        <topology evidence="1 7">Multi-pass membrane protein</topology>
    </subcellularLocation>
</comment>
<dbReference type="GO" id="GO:0005886">
    <property type="term" value="C:plasma membrane"/>
    <property type="evidence" value="ECO:0007669"/>
    <property type="project" value="UniProtKB-SubCell"/>
</dbReference>
<dbReference type="SUPFAM" id="SSF161098">
    <property type="entry name" value="MetI-like"/>
    <property type="match status" value="1"/>
</dbReference>
<evidence type="ECO:0000313" key="10">
    <source>
        <dbReference type="Proteomes" id="UP000564644"/>
    </source>
</evidence>
<feature type="transmembrane region" description="Helical" evidence="7">
    <location>
        <begin position="208"/>
        <end position="232"/>
    </location>
</feature>
<dbReference type="InterPro" id="IPR000515">
    <property type="entry name" value="MetI-like"/>
</dbReference>
<accession>A0A7X0SM60</accession>
<keyword evidence="6 7" id="KW-0472">Membrane</keyword>
<keyword evidence="4 7" id="KW-0812">Transmembrane</keyword>
<comment type="caution">
    <text evidence="9">The sequence shown here is derived from an EMBL/GenBank/DDBJ whole genome shotgun (WGS) entry which is preliminary data.</text>
</comment>
<evidence type="ECO:0000256" key="7">
    <source>
        <dbReference type="RuleBase" id="RU363032"/>
    </source>
</evidence>
<evidence type="ECO:0000259" key="8">
    <source>
        <dbReference type="PROSITE" id="PS50928"/>
    </source>
</evidence>
<proteinExistence type="inferred from homology"/>
<keyword evidence="3" id="KW-1003">Cell membrane</keyword>
<protein>
    <submittedName>
        <fullName evidence="9">Sugar ABC transporter permease</fullName>
    </submittedName>
</protein>
<keyword evidence="2 7" id="KW-0813">Transport</keyword>
<dbReference type="CDD" id="cd06261">
    <property type="entry name" value="TM_PBP2"/>
    <property type="match status" value="1"/>
</dbReference>
<sequence>MQGKLLRRMLTRYDLYLLLLVPMVWYIVFKYYPMYGLQIAFKDFSPSQGIWDSSWVGLKHFDRFFSSYYFWQLLWNTVSLSLYSLIVGFPIPILLALLIHETPSRKFKKWLQNATYMPHFLSLIVIIGMLNIFLDPITGMVNRVLAVFGMDPVDFMRKAEWFQTIFVGSGVWQNMGWGSIIYLAALSSIDPTLYEAAKMDGASRMRRIWHVSLPGILPTIIILFILQIGSWMDVGFEKALLMQNPINAERSDIIATFVYKTGIQEGQYSYTAAAGLFNSVVDFILLLLVNGYARRKTESSLW</sequence>
<dbReference type="EMBL" id="JACJVO010000010">
    <property type="protein sequence ID" value="MBB6731235.1"/>
    <property type="molecule type" value="Genomic_DNA"/>
</dbReference>